<dbReference type="SUPFAM" id="SSF46689">
    <property type="entry name" value="Homeodomain-like"/>
    <property type="match status" value="2"/>
</dbReference>
<keyword evidence="2" id="KW-0238">DNA-binding</keyword>
<keyword evidence="1" id="KW-0805">Transcription regulation</keyword>
<feature type="domain" description="HTH araC/xylS-type" evidence="4">
    <location>
        <begin position="321"/>
        <end position="419"/>
    </location>
</feature>
<dbReference type="SMART" id="SM00342">
    <property type="entry name" value="HTH_ARAC"/>
    <property type="match status" value="1"/>
</dbReference>
<dbReference type="InterPro" id="IPR009057">
    <property type="entry name" value="Homeodomain-like_sf"/>
</dbReference>
<name>A0ABZ2ERY2_9FIRM</name>
<dbReference type="Proteomes" id="UP001348492">
    <property type="component" value="Chromosome"/>
</dbReference>
<dbReference type="InterPro" id="IPR018771">
    <property type="entry name" value="PocR_dom"/>
</dbReference>
<dbReference type="Pfam" id="PF10114">
    <property type="entry name" value="PocR"/>
    <property type="match status" value="1"/>
</dbReference>
<dbReference type="PANTHER" id="PTHR43280:SF10">
    <property type="entry name" value="REGULATORY PROTEIN POCR"/>
    <property type="match status" value="1"/>
</dbReference>
<dbReference type="InterPro" id="IPR020449">
    <property type="entry name" value="Tscrpt_reg_AraC-type_HTH"/>
</dbReference>
<evidence type="ECO:0000256" key="1">
    <source>
        <dbReference type="ARBA" id="ARBA00023015"/>
    </source>
</evidence>
<evidence type="ECO:0000259" key="4">
    <source>
        <dbReference type="PROSITE" id="PS01124"/>
    </source>
</evidence>
<evidence type="ECO:0000313" key="5">
    <source>
        <dbReference type="EMBL" id="WWD82556.1"/>
    </source>
</evidence>
<keyword evidence="6" id="KW-1185">Reference proteome</keyword>
<reference evidence="5 6" key="1">
    <citation type="journal article" date="2023" name="PLoS ONE">
        <title>Genome-based metabolic and phylogenomic analysis of three Terrisporobacter species.</title>
        <authorList>
            <person name="Boer T."/>
            <person name="Bengelsdorf F.R."/>
            <person name="Bomeke M."/>
            <person name="Daniel R."/>
            <person name="Poehlein A."/>
        </authorList>
    </citation>
    <scope>NUCLEOTIDE SEQUENCE [LARGE SCALE GENOMIC DNA]</scope>
    <source>
        <strain evidence="5 6">DSM 1288</strain>
    </source>
</reference>
<dbReference type="RefSeq" id="WP_018590356.1">
    <property type="nucleotide sequence ID" value="NZ_CP117523.1"/>
</dbReference>
<evidence type="ECO:0000313" key="6">
    <source>
        <dbReference type="Proteomes" id="UP001348492"/>
    </source>
</evidence>
<dbReference type="PROSITE" id="PS01124">
    <property type="entry name" value="HTH_ARAC_FAMILY_2"/>
    <property type="match status" value="1"/>
</dbReference>
<dbReference type="PRINTS" id="PR00032">
    <property type="entry name" value="HTHARAC"/>
</dbReference>
<dbReference type="Gene3D" id="1.10.10.60">
    <property type="entry name" value="Homeodomain-like"/>
    <property type="match status" value="2"/>
</dbReference>
<dbReference type="PANTHER" id="PTHR43280">
    <property type="entry name" value="ARAC-FAMILY TRANSCRIPTIONAL REGULATOR"/>
    <property type="match status" value="1"/>
</dbReference>
<keyword evidence="3" id="KW-0804">Transcription</keyword>
<gene>
    <name evidence="5" type="primary">rhaS_1</name>
    <name evidence="5" type="ORF">TEGL_09480</name>
</gene>
<dbReference type="EMBL" id="CP117523">
    <property type="protein sequence ID" value="WWD82556.1"/>
    <property type="molecule type" value="Genomic_DNA"/>
</dbReference>
<dbReference type="Pfam" id="PF12833">
    <property type="entry name" value="HTH_18"/>
    <property type="match status" value="1"/>
</dbReference>
<proteinExistence type="predicted"/>
<sequence length="421" mass="49933">MRLTDYIDQRDLTKLLDDFSKSVGIYIDAVDTKGKSFLLDRNYGKCEFCKYIQSTEKGMEKCIRSYENVSKECYRWKDTYFSTCHAGIVLWSFPIVIEEEQVGAIVCGQVLLWKPDRYFYKQLKQFNDDISDIDILKEKVEKLNIISAEKCKSIANMLYIFVNYLTKSNTGFFYRQNEINEWRSYMTKQIKERKEKYKNTKFDNSVYVKREKSLLQYIRTGNREKVEELLPKVCTDMEILFDFNLEGVKKASLELITLISRAAIDGGIEINTSLDTCREFTIKIDFYKSSEELFDGIYKIILKLIDMVYLLINNNQHSTLKKAKEYINDNYNKDITIKKIASYLYISDYYLCHLFKENLNYTVNEYITRVRIEKAVELMDNREMNIKDIMYEVGFRSQSHFTKTFKKILGVTPGVYRNKYL</sequence>
<protein>
    <submittedName>
        <fullName evidence="5">HTH-type transcriptional activator RhaS</fullName>
    </submittedName>
</protein>
<evidence type="ECO:0000256" key="3">
    <source>
        <dbReference type="ARBA" id="ARBA00023163"/>
    </source>
</evidence>
<dbReference type="InterPro" id="IPR018060">
    <property type="entry name" value="HTH_AraC"/>
</dbReference>
<evidence type="ECO:0000256" key="2">
    <source>
        <dbReference type="ARBA" id="ARBA00023125"/>
    </source>
</evidence>
<accession>A0ABZ2ERY2</accession>
<organism evidence="5 6">
    <name type="scientific">Terrisporobacter glycolicus ATCC 14880 = DSM 1288</name>
    <dbReference type="NCBI Taxonomy" id="1121315"/>
    <lineage>
        <taxon>Bacteria</taxon>
        <taxon>Bacillati</taxon>
        <taxon>Bacillota</taxon>
        <taxon>Clostridia</taxon>
        <taxon>Peptostreptococcales</taxon>
        <taxon>Peptostreptococcaceae</taxon>
        <taxon>Terrisporobacter</taxon>
    </lineage>
</organism>